<accession>A0A545T7Z1</accession>
<dbReference type="Proteomes" id="UP000315252">
    <property type="component" value="Unassembled WGS sequence"/>
</dbReference>
<reference evidence="2 3" key="1">
    <citation type="submission" date="2019-06" db="EMBL/GenBank/DDBJ databases">
        <title>Whole genome sequence for Rhodospirillaceae sp. R148.</title>
        <authorList>
            <person name="Wang G."/>
        </authorList>
    </citation>
    <scope>NUCLEOTIDE SEQUENCE [LARGE SCALE GENOMIC DNA]</scope>
    <source>
        <strain evidence="2 3">R148</strain>
    </source>
</reference>
<keyword evidence="3" id="KW-1185">Reference proteome</keyword>
<evidence type="ECO:0000313" key="2">
    <source>
        <dbReference type="EMBL" id="TQV73308.1"/>
    </source>
</evidence>
<dbReference type="OrthoDB" id="1551028at2"/>
<protein>
    <submittedName>
        <fullName evidence="2">Uncharacterized protein</fullName>
    </submittedName>
</protein>
<proteinExistence type="predicted"/>
<dbReference type="RefSeq" id="WP_142899208.1">
    <property type="nucleotide sequence ID" value="NZ_ML660062.1"/>
</dbReference>
<name>A0A545T7Z1_9PROT</name>
<dbReference type="EMBL" id="VHSH01000011">
    <property type="protein sequence ID" value="TQV73308.1"/>
    <property type="molecule type" value="Genomic_DNA"/>
</dbReference>
<feature type="region of interest" description="Disordered" evidence="1">
    <location>
        <begin position="107"/>
        <end position="134"/>
    </location>
</feature>
<gene>
    <name evidence="2" type="ORF">FKG95_25145</name>
</gene>
<organism evidence="2 3">
    <name type="scientific">Denitrobaculum tricleocarpae</name>
    <dbReference type="NCBI Taxonomy" id="2591009"/>
    <lineage>
        <taxon>Bacteria</taxon>
        <taxon>Pseudomonadati</taxon>
        <taxon>Pseudomonadota</taxon>
        <taxon>Alphaproteobacteria</taxon>
        <taxon>Rhodospirillales</taxon>
        <taxon>Rhodospirillaceae</taxon>
        <taxon>Denitrobaculum</taxon>
    </lineage>
</organism>
<dbReference type="AlphaFoldDB" id="A0A545T7Z1"/>
<evidence type="ECO:0000256" key="1">
    <source>
        <dbReference type="SAM" id="MobiDB-lite"/>
    </source>
</evidence>
<comment type="caution">
    <text evidence="2">The sequence shown here is derived from an EMBL/GenBank/DDBJ whole genome shotgun (WGS) entry which is preliminary data.</text>
</comment>
<evidence type="ECO:0000313" key="3">
    <source>
        <dbReference type="Proteomes" id="UP000315252"/>
    </source>
</evidence>
<sequence length="134" mass="14584">MASLDMDGPFALERKVIQNTVGDNPGNFALGTMSENKRFAVRIVGRSDGNLQQTLLQELKRGTGQPGFFARVFGGKKRINAFKFSLARDAEAAYSKECRNFHNFGGASKLANKEHPKPPPGVTTPCEHCKTKGG</sequence>